<dbReference type="Pfam" id="PF01040">
    <property type="entry name" value="UbiA"/>
    <property type="match status" value="1"/>
</dbReference>
<dbReference type="Gene3D" id="1.10.357.140">
    <property type="entry name" value="UbiA prenyltransferase"/>
    <property type="match status" value="1"/>
</dbReference>
<sequence>MAQLNQQEGTKVSASLPQGTWRDYCRLMRIDKPIGSLLLLWPTLWALWLAGGGMPSMKILLVFVLGVFFMRAAGCVVNDYADRKFDGHVKRTAHRPLPSGAISGKQAKILFAGLVLASFLLVLTLNRMTILLSLAGLALAWIYPFVKRVSNLPQVVLGAAFGWSIPMAYAAVSEAVPLSCWLLFAANICWTVAYDTQYAMVDRDDDLKIGVKSTAILFGRFDNLINGILQLVMLALLAVVGHLTQLGAPFYWSLLLAAALFAHQHKLTAKRDRDACFLAFRQNNYVGLVLFLGILMSLSQFSF</sequence>
<dbReference type="EC" id="2.5.1.39" evidence="12 13"/>
<comment type="catalytic activity">
    <reaction evidence="12">
        <text>all-trans-octaprenyl diphosphate + 4-hydroxybenzoate = 4-hydroxy-3-(all-trans-octaprenyl)benzoate + diphosphate</text>
        <dbReference type="Rhea" id="RHEA:27782"/>
        <dbReference type="ChEBI" id="CHEBI:1617"/>
        <dbReference type="ChEBI" id="CHEBI:17879"/>
        <dbReference type="ChEBI" id="CHEBI:33019"/>
        <dbReference type="ChEBI" id="CHEBI:57711"/>
        <dbReference type="EC" id="2.5.1.39"/>
    </reaction>
</comment>
<evidence type="ECO:0000256" key="11">
    <source>
        <dbReference type="ARBA" id="ARBA00023136"/>
    </source>
</evidence>
<evidence type="ECO:0000313" key="15">
    <source>
        <dbReference type="Proteomes" id="UP000254304"/>
    </source>
</evidence>
<dbReference type="UniPathway" id="UPA00232"/>
<accession>A0A2N0N3W8</accession>
<dbReference type="GO" id="GO:0005886">
    <property type="term" value="C:plasma membrane"/>
    <property type="evidence" value="ECO:0007669"/>
    <property type="project" value="UniProtKB-SubCell"/>
</dbReference>
<dbReference type="InterPro" id="IPR039653">
    <property type="entry name" value="Prenyltransferase"/>
</dbReference>
<dbReference type="PANTHER" id="PTHR11048:SF28">
    <property type="entry name" value="4-HYDROXYBENZOATE POLYPRENYLTRANSFERASE, MITOCHONDRIAL"/>
    <property type="match status" value="1"/>
</dbReference>
<feature type="transmembrane region" description="Helical" evidence="12">
    <location>
        <begin position="246"/>
        <end position="263"/>
    </location>
</feature>
<dbReference type="InterPro" id="IPR000537">
    <property type="entry name" value="UbiA_prenyltransferase"/>
</dbReference>
<dbReference type="PROSITE" id="PS00943">
    <property type="entry name" value="UBIA"/>
    <property type="match status" value="1"/>
</dbReference>
<reference evidence="14 15" key="1">
    <citation type="submission" date="2018-06" db="EMBL/GenBank/DDBJ databases">
        <authorList>
            <consortium name="Pathogen Informatics"/>
            <person name="Doyle S."/>
        </authorList>
    </citation>
    <scope>NUCLEOTIDE SEQUENCE [LARGE SCALE GENOMIC DNA]</scope>
    <source>
        <strain evidence="14 15">NCTC12157</strain>
    </source>
</reference>
<comment type="subcellular location">
    <subcellularLocation>
        <location evidence="12">Cell inner membrane</location>
        <topology evidence="12">Multi-pass membrane protein</topology>
    </subcellularLocation>
    <subcellularLocation>
        <location evidence="2">Membrane</location>
        <topology evidence="2">Multi-pass membrane protein</topology>
    </subcellularLocation>
</comment>
<dbReference type="GO" id="GO:0006744">
    <property type="term" value="P:ubiquinone biosynthetic process"/>
    <property type="evidence" value="ECO:0007669"/>
    <property type="project" value="UniProtKB-UniRule"/>
</dbReference>
<dbReference type="NCBIfam" id="TIGR01474">
    <property type="entry name" value="ubiA_proteo"/>
    <property type="match status" value="1"/>
</dbReference>
<evidence type="ECO:0000256" key="13">
    <source>
        <dbReference type="NCBIfam" id="TIGR01474"/>
    </source>
</evidence>
<keyword evidence="10 12" id="KW-1133">Transmembrane helix</keyword>
<dbReference type="Proteomes" id="UP000254304">
    <property type="component" value="Unassembled WGS sequence"/>
</dbReference>
<feature type="transmembrane region" description="Helical" evidence="12">
    <location>
        <begin position="284"/>
        <end position="302"/>
    </location>
</feature>
<evidence type="ECO:0000256" key="5">
    <source>
        <dbReference type="ARBA" id="ARBA00022519"/>
    </source>
</evidence>
<dbReference type="InterPro" id="IPR006370">
    <property type="entry name" value="HB_polyprenyltransferase-like"/>
</dbReference>
<evidence type="ECO:0000256" key="8">
    <source>
        <dbReference type="ARBA" id="ARBA00022692"/>
    </source>
</evidence>
<feature type="transmembrane region" description="Helical" evidence="12">
    <location>
        <begin position="34"/>
        <end position="53"/>
    </location>
</feature>
<evidence type="ECO:0000256" key="12">
    <source>
        <dbReference type="HAMAP-Rule" id="MF_01635"/>
    </source>
</evidence>
<dbReference type="GO" id="GO:0008412">
    <property type="term" value="F:4-hydroxybenzoate polyprenyltransferase activity"/>
    <property type="evidence" value="ECO:0007669"/>
    <property type="project" value="UniProtKB-UniRule"/>
</dbReference>
<organism evidence="14 15">
    <name type="scientific">Ewingella americana</name>
    <dbReference type="NCBI Taxonomy" id="41202"/>
    <lineage>
        <taxon>Bacteria</taxon>
        <taxon>Pseudomonadati</taxon>
        <taxon>Pseudomonadota</taxon>
        <taxon>Gammaproteobacteria</taxon>
        <taxon>Enterobacterales</taxon>
        <taxon>Yersiniaceae</taxon>
        <taxon>Ewingella</taxon>
    </lineage>
</organism>
<comment type="cofactor">
    <cofactor evidence="1 12">
        <name>Mg(2+)</name>
        <dbReference type="ChEBI" id="CHEBI:18420"/>
    </cofactor>
</comment>
<keyword evidence="4 12" id="KW-1003">Cell membrane</keyword>
<keyword evidence="7 12" id="KW-0831">Ubiquinone biosynthesis</keyword>
<dbReference type="HAMAP" id="MF_01635">
    <property type="entry name" value="UbiA"/>
    <property type="match status" value="1"/>
</dbReference>
<keyword evidence="11 12" id="KW-0472">Membrane</keyword>
<name>A0A2N0N3W8_9GAMM</name>
<dbReference type="FunFam" id="1.20.120.1780:FF:000001">
    <property type="entry name" value="4-hydroxybenzoate octaprenyltransferase"/>
    <property type="match status" value="1"/>
</dbReference>
<dbReference type="AlphaFoldDB" id="A0A2N0N3W8"/>
<dbReference type="CDD" id="cd13959">
    <property type="entry name" value="PT_UbiA_COQ2"/>
    <property type="match status" value="1"/>
</dbReference>
<dbReference type="PANTHER" id="PTHR11048">
    <property type="entry name" value="PRENYLTRANSFERASES"/>
    <property type="match status" value="1"/>
</dbReference>
<feature type="transmembrane region" description="Helical" evidence="12">
    <location>
        <begin position="59"/>
        <end position="81"/>
    </location>
</feature>
<dbReference type="InterPro" id="IPR044878">
    <property type="entry name" value="UbiA_sf"/>
</dbReference>
<evidence type="ECO:0000256" key="7">
    <source>
        <dbReference type="ARBA" id="ARBA00022688"/>
    </source>
</evidence>
<proteinExistence type="inferred from homology"/>
<keyword evidence="5 12" id="KW-0997">Cell inner membrane</keyword>
<keyword evidence="6 12" id="KW-0808">Transferase</keyword>
<comment type="function">
    <text evidence="12">Catalyzes the prenylation of para-hydroxybenzoate (PHB) with an all-trans polyprenyl group. Mediates the second step in the final reaction sequence of ubiquinone-8 (UQ-8) biosynthesis, which is the condensation of the polyisoprenoid side chain with PHB, generating the first membrane-bound Q intermediate 3-octaprenyl-4-hydroxybenzoate.</text>
</comment>
<evidence type="ECO:0000256" key="10">
    <source>
        <dbReference type="ARBA" id="ARBA00022989"/>
    </source>
</evidence>
<evidence type="ECO:0000256" key="1">
    <source>
        <dbReference type="ARBA" id="ARBA00001946"/>
    </source>
</evidence>
<feature type="transmembrane region" description="Helical" evidence="12">
    <location>
        <begin position="178"/>
        <end position="200"/>
    </location>
</feature>
<evidence type="ECO:0000256" key="4">
    <source>
        <dbReference type="ARBA" id="ARBA00022475"/>
    </source>
</evidence>
<feature type="transmembrane region" description="Helical" evidence="12">
    <location>
        <begin position="221"/>
        <end position="240"/>
    </location>
</feature>
<evidence type="ECO:0000256" key="3">
    <source>
        <dbReference type="ARBA" id="ARBA00005985"/>
    </source>
</evidence>
<keyword evidence="9 12" id="KW-0460">Magnesium</keyword>
<protein>
    <recommendedName>
        <fullName evidence="12 13">4-hydroxybenzoate octaprenyltransferase</fullName>
        <ecNumber evidence="12 13">2.5.1.39</ecNumber>
    </recommendedName>
    <alternativeName>
        <fullName evidence="12">4-HB polyprenyltransferase</fullName>
    </alternativeName>
</protein>
<dbReference type="FunFam" id="1.10.357.140:FF:000002">
    <property type="entry name" value="4-hydroxybenzoate octaprenyltransferase"/>
    <property type="match status" value="1"/>
</dbReference>
<dbReference type="InterPro" id="IPR030470">
    <property type="entry name" value="UbiA_prenylTrfase_CS"/>
</dbReference>
<comment type="similarity">
    <text evidence="3 12">Belongs to the UbiA prenyltransferase family.</text>
</comment>
<dbReference type="RefSeq" id="WP_034793484.1">
    <property type="nucleotide sequence ID" value="NZ_VXKG01000003.1"/>
</dbReference>
<dbReference type="GeneID" id="78381341"/>
<evidence type="ECO:0000256" key="6">
    <source>
        <dbReference type="ARBA" id="ARBA00022679"/>
    </source>
</evidence>
<keyword evidence="8 12" id="KW-0812">Transmembrane</keyword>
<evidence type="ECO:0000313" key="14">
    <source>
        <dbReference type="EMBL" id="STQ42749.1"/>
    </source>
</evidence>
<gene>
    <name evidence="12 14" type="primary">ubiA</name>
    <name evidence="14" type="ORF">NCTC12157_00415</name>
</gene>
<evidence type="ECO:0000256" key="2">
    <source>
        <dbReference type="ARBA" id="ARBA00004141"/>
    </source>
</evidence>
<dbReference type="Gene3D" id="1.20.120.1780">
    <property type="entry name" value="UbiA prenyltransferase"/>
    <property type="match status" value="1"/>
</dbReference>
<comment type="pathway">
    <text evidence="12">Cofactor biosynthesis; ubiquinone biosynthesis.</text>
</comment>
<feature type="transmembrane region" description="Helical" evidence="12">
    <location>
        <begin position="102"/>
        <end position="122"/>
    </location>
</feature>
<evidence type="ECO:0000256" key="9">
    <source>
        <dbReference type="ARBA" id="ARBA00022842"/>
    </source>
</evidence>
<dbReference type="EMBL" id="UGGO01000001">
    <property type="protein sequence ID" value="STQ42749.1"/>
    <property type="molecule type" value="Genomic_DNA"/>
</dbReference>